<dbReference type="GO" id="GO:0016020">
    <property type="term" value="C:membrane"/>
    <property type="evidence" value="ECO:0007669"/>
    <property type="project" value="UniProtKB-SubCell"/>
</dbReference>
<feature type="region of interest" description="Disordered" evidence="6">
    <location>
        <begin position="128"/>
        <end position="153"/>
    </location>
</feature>
<reference evidence="9" key="1">
    <citation type="submission" date="2020-05" db="EMBL/GenBank/DDBJ databases">
        <title>Frigoriglobus tundricola gen. nov., sp. nov., a psychrotolerant cellulolytic planctomycete of the family Gemmataceae with two divergent copies of 16S rRNA gene.</title>
        <authorList>
            <person name="Kulichevskaya I.S."/>
            <person name="Ivanova A.A."/>
            <person name="Naumoff D.G."/>
            <person name="Beletsky A.V."/>
            <person name="Rijpstra W.I.C."/>
            <person name="Sinninghe Damste J.S."/>
            <person name="Mardanov A.V."/>
            <person name="Ravin N.V."/>
            <person name="Dedysh S.N."/>
        </authorList>
    </citation>
    <scope>NUCLEOTIDE SEQUENCE [LARGE SCALE GENOMIC DNA]</scope>
    <source>
        <strain evidence="9">PL17</strain>
    </source>
</reference>
<dbReference type="AlphaFoldDB" id="A0A6M5YJZ4"/>
<dbReference type="PANTHER" id="PTHR21716">
    <property type="entry name" value="TRANSMEMBRANE PROTEIN"/>
    <property type="match status" value="1"/>
</dbReference>
<evidence type="ECO:0008006" key="10">
    <source>
        <dbReference type="Google" id="ProtNLM"/>
    </source>
</evidence>
<protein>
    <recommendedName>
        <fullName evidence="10">AI-2E family transporter</fullName>
    </recommendedName>
</protein>
<keyword evidence="5 7" id="KW-0472">Membrane</keyword>
<feature type="transmembrane region" description="Helical" evidence="7">
    <location>
        <begin position="231"/>
        <end position="253"/>
    </location>
</feature>
<organism evidence="8 9">
    <name type="scientific">Frigoriglobus tundricola</name>
    <dbReference type="NCBI Taxonomy" id="2774151"/>
    <lineage>
        <taxon>Bacteria</taxon>
        <taxon>Pseudomonadati</taxon>
        <taxon>Planctomycetota</taxon>
        <taxon>Planctomycetia</taxon>
        <taxon>Gemmatales</taxon>
        <taxon>Gemmataceae</taxon>
        <taxon>Frigoriglobus</taxon>
    </lineage>
</organism>
<proteinExistence type="inferred from homology"/>
<evidence type="ECO:0000313" key="8">
    <source>
        <dbReference type="EMBL" id="QJW93292.1"/>
    </source>
</evidence>
<comment type="similarity">
    <text evidence="2">Belongs to the autoinducer-2 exporter (AI-2E) (TC 2.A.86) family.</text>
</comment>
<dbReference type="EMBL" id="CP053452">
    <property type="protein sequence ID" value="QJW93292.1"/>
    <property type="molecule type" value="Genomic_DNA"/>
</dbReference>
<evidence type="ECO:0000256" key="4">
    <source>
        <dbReference type="ARBA" id="ARBA00022989"/>
    </source>
</evidence>
<accession>A0A6M5YJZ4</accession>
<dbReference type="GO" id="GO:0055085">
    <property type="term" value="P:transmembrane transport"/>
    <property type="evidence" value="ECO:0007669"/>
    <property type="project" value="TreeGrafter"/>
</dbReference>
<dbReference type="RefSeq" id="WP_171469508.1">
    <property type="nucleotide sequence ID" value="NZ_CP053452.2"/>
</dbReference>
<evidence type="ECO:0000256" key="1">
    <source>
        <dbReference type="ARBA" id="ARBA00004141"/>
    </source>
</evidence>
<dbReference type="KEGG" id="ftj:FTUN_0798"/>
<evidence type="ECO:0000256" key="7">
    <source>
        <dbReference type="SAM" id="Phobius"/>
    </source>
</evidence>
<feature type="transmembrane region" description="Helical" evidence="7">
    <location>
        <begin position="330"/>
        <end position="356"/>
    </location>
</feature>
<evidence type="ECO:0000313" key="9">
    <source>
        <dbReference type="Proteomes" id="UP000503447"/>
    </source>
</evidence>
<comment type="subcellular location">
    <subcellularLocation>
        <location evidence="1">Membrane</location>
        <topology evidence="1">Multi-pass membrane protein</topology>
    </subcellularLocation>
</comment>
<feature type="transmembrane region" description="Helical" evidence="7">
    <location>
        <begin position="65"/>
        <end position="89"/>
    </location>
</feature>
<gene>
    <name evidence="8" type="ORF">FTUN_0798</name>
</gene>
<dbReference type="Proteomes" id="UP000503447">
    <property type="component" value="Chromosome"/>
</dbReference>
<dbReference type="InterPro" id="IPR002549">
    <property type="entry name" value="AI-2E-like"/>
</dbReference>
<keyword evidence="3 7" id="KW-0812">Transmembrane</keyword>
<keyword evidence="9" id="KW-1185">Reference proteome</keyword>
<feature type="compositionally biased region" description="Pro residues" evidence="6">
    <location>
        <begin position="594"/>
        <end position="604"/>
    </location>
</feature>
<evidence type="ECO:0000256" key="2">
    <source>
        <dbReference type="ARBA" id="ARBA00009773"/>
    </source>
</evidence>
<dbReference type="Pfam" id="PF01594">
    <property type="entry name" value="AI-2E_transport"/>
    <property type="match status" value="1"/>
</dbReference>
<name>A0A6M5YJZ4_9BACT</name>
<dbReference type="PANTHER" id="PTHR21716:SF64">
    <property type="entry name" value="AI-2 TRANSPORT PROTEIN TQSA"/>
    <property type="match status" value="1"/>
</dbReference>
<feature type="region of interest" description="Disordered" evidence="6">
    <location>
        <begin position="589"/>
        <end position="610"/>
    </location>
</feature>
<keyword evidence="4 7" id="KW-1133">Transmembrane helix</keyword>
<feature type="transmembrane region" description="Helical" evidence="7">
    <location>
        <begin position="172"/>
        <end position="191"/>
    </location>
</feature>
<feature type="transmembrane region" description="Helical" evidence="7">
    <location>
        <begin position="20"/>
        <end position="53"/>
    </location>
</feature>
<evidence type="ECO:0000256" key="6">
    <source>
        <dbReference type="SAM" id="MobiDB-lite"/>
    </source>
</evidence>
<evidence type="ECO:0000256" key="5">
    <source>
        <dbReference type="ARBA" id="ARBA00023136"/>
    </source>
</evidence>
<sequence length="610" mass="64562">MSRPKPVSVRPLPVAGEKAFYRLAVILMIVGVLYWAQTVILPLALAVLFAFALTPVADWMERRKFGRVPAALLSTAAVIALIVGVLTIAERQTEQLVNDLRGDVYRENVTRKLDPILDLINRLDKVESQVTPAPQPKPPGEPPKPSDPPTPVVLKQPGPGIIGWLPSLARPVAEVAATLLLVAVLTVFMLVQRETTRDRVIGLARRRQLAMTTRALDDAAHRVGRFLLLQAATNAVMGLIVGVGLGLIGVPYPALWGMLTAALRFLPYVGIWLSALFPFCLALAVYPGWGPALLVLALYGGFDLVMTNAVEPLLFGHGTGVSSMALVLAAVFWAFLWGPVGLLLAVPLTVCLVVLGEHVPSLSFLRTLLGDAPAVDPGALFFHRALVGDYDGAAVLIGEQSGTPLVEVYGQVLLPALVQAKMERERGNLDTDEERRVYRAARAVLSGVLATRRPTESGADAAKGAGPVVIGCAAHGLPDQVAVGMLRDLVVGAGGEMVVVPSTKLAAEVASRVQAGRVVTVCIATIAPGGLSRAARLCEQVRAGKTGSRVVVGRWGFEPDENAAEKFLKSSGASLLTRTLAETLHEVAPEARPALPPEPLPALRPAPVGA</sequence>
<feature type="compositionally biased region" description="Pro residues" evidence="6">
    <location>
        <begin position="133"/>
        <end position="151"/>
    </location>
</feature>
<evidence type="ECO:0000256" key="3">
    <source>
        <dbReference type="ARBA" id="ARBA00022692"/>
    </source>
</evidence>